<accession>A0A2N5UPB9</accession>
<evidence type="ECO:0000313" key="2">
    <source>
        <dbReference type="EMBL" id="PLW39604.1"/>
    </source>
</evidence>
<protein>
    <submittedName>
        <fullName evidence="2">Uncharacterized protein</fullName>
    </submittedName>
</protein>
<comment type="caution">
    <text evidence="2">The sequence shown here is derived from an EMBL/GenBank/DDBJ whole genome shotgun (WGS) entry which is preliminary data.</text>
</comment>
<dbReference type="EMBL" id="PGCI01000671">
    <property type="protein sequence ID" value="PLW22225.1"/>
    <property type="molecule type" value="Genomic_DNA"/>
</dbReference>
<proteinExistence type="predicted"/>
<evidence type="ECO:0000313" key="1">
    <source>
        <dbReference type="EMBL" id="PLW22225.1"/>
    </source>
</evidence>
<sequence length="113" mass="12621">MQAVWMSRSFTAKDREHYCSSLITGKSAATAIDIDQATARMPPSPEVFVTPPHQTGHLYALHNYKNGHLSYTEASHLKSPTEIEVLDSTGNVIANITNTILEDERPYKHINLK</sequence>
<reference evidence="2 3" key="1">
    <citation type="submission" date="2017-11" db="EMBL/GenBank/DDBJ databases">
        <title>De novo assembly and phasing of dikaryotic genomes from two isolates of Puccinia coronata f. sp. avenae, the causal agent of oat crown rust.</title>
        <authorList>
            <person name="Miller M.E."/>
            <person name="Zhang Y."/>
            <person name="Omidvar V."/>
            <person name="Sperschneider J."/>
            <person name="Schwessinger B."/>
            <person name="Raley C."/>
            <person name="Palmer J.M."/>
            <person name="Garnica D."/>
            <person name="Upadhyaya N."/>
            <person name="Rathjen J."/>
            <person name="Taylor J.M."/>
            <person name="Park R.F."/>
            <person name="Dodds P.N."/>
            <person name="Hirsch C.D."/>
            <person name="Kianian S.F."/>
            <person name="Figueroa M."/>
        </authorList>
    </citation>
    <scope>NUCLEOTIDE SEQUENCE [LARGE SCALE GENOMIC DNA]</scope>
    <source>
        <strain evidence="2">12SD80</strain>
    </source>
</reference>
<name>A0A2N5UPB9_9BASI</name>
<organism evidence="2 3">
    <name type="scientific">Puccinia coronata f. sp. avenae</name>
    <dbReference type="NCBI Taxonomy" id="200324"/>
    <lineage>
        <taxon>Eukaryota</taxon>
        <taxon>Fungi</taxon>
        <taxon>Dikarya</taxon>
        <taxon>Basidiomycota</taxon>
        <taxon>Pucciniomycotina</taxon>
        <taxon>Pucciniomycetes</taxon>
        <taxon>Pucciniales</taxon>
        <taxon>Pucciniaceae</taxon>
        <taxon>Puccinia</taxon>
    </lineage>
</organism>
<dbReference type="AlphaFoldDB" id="A0A2N5UPB9"/>
<dbReference type="Proteomes" id="UP000235392">
    <property type="component" value="Unassembled WGS sequence"/>
</dbReference>
<gene>
    <name evidence="2" type="ORF">PCASD_08769</name>
    <name evidence="1" type="ORF">PCASD_17238</name>
</gene>
<evidence type="ECO:0000313" key="3">
    <source>
        <dbReference type="Proteomes" id="UP000235392"/>
    </source>
</evidence>
<dbReference type="EMBL" id="PGCI01000113">
    <property type="protein sequence ID" value="PLW39604.1"/>
    <property type="molecule type" value="Genomic_DNA"/>
</dbReference>